<protein>
    <recommendedName>
        <fullName evidence="4">Outer membrane protein beta-barrel domain-containing protein</fullName>
    </recommendedName>
</protein>
<dbReference type="Proteomes" id="UP000708576">
    <property type="component" value="Unassembled WGS sequence"/>
</dbReference>
<dbReference type="EMBL" id="JAGUCO010000004">
    <property type="protein sequence ID" value="MBS2098371.1"/>
    <property type="molecule type" value="Genomic_DNA"/>
</dbReference>
<dbReference type="InterPro" id="IPR011250">
    <property type="entry name" value="OMP/PagP_B-barrel"/>
</dbReference>
<evidence type="ECO:0000313" key="2">
    <source>
        <dbReference type="EMBL" id="MBS2098371.1"/>
    </source>
</evidence>
<keyword evidence="1" id="KW-0732">Signal</keyword>
<accession>A0ABS5JV68</accession>
<keyword evidence="3" id="KW-1185">Reference proteome</keyword>
<evidence type="ECO:0000313" key="3">
    <source>
        <dbReference type="Proteomes" id="UP000708576"/>
    </source>
</evidence>
<name>A0ABS5JV68_9BACT</name>
<dbReference type="SUPFAM" id="SSF56925">
    <property type="entry name" value="OMPA-like"/>
    <property type="match status" value="1"/>
</dbReference>
<feature type="signal peptide" evidence="1">
    <location>
        <begin position="1"/>
        <end position="19"/>
    </location>
</feature>
<reference evidence="2 3" key="1">
    <citation type="journal article" date="2015" name="Int. J. Syst. Evol. Microbiol.">
        <title>Carboxylicivirga linearis sp. nov., isolated from a sea cucumber culture pond.</title>
        <authorList>
            <person name="Wang F.Q."/>
            <person name="Zhou Y.X."/>
            <person name="Lin X.Z."/>
            <person name="Chen G.J."/>
            <person name="Du Z.J."/>
        </authorList>
    </citation>
    <scope>NUCLEOTIDE SEQUENCE [LARGE SCALE GENOMIC DNA]</scope>
    <source>
        <strain evidence="2 3">FB218</strain>
    </source>
</reference>
<sequence>MKKVILLIAITGICLFASAQEKSQSAIGLRFGLGTDYIGEISYQQALNTNRMELDLGWGGGRYWKGWTFTGLYQWVMPIESGFYWYLGAGPALGYWTEKRNFYENDGGLYLAASVNVGAEYRFAEIPLQLAIDYRPEFGLINRLKAYGGGFGIAVRYCF</sequence>
<dbReference type="RefSeq" id="WP_212215613.1">
    <property type="nucleotide sequence ID" value="NZ_JAGUCO010000004.1"/>
</dbReference>
<feature type="chain" id="PRO_5046937590" description="Outer membrane protein beta-barrel domain-containing protein" evidence="1">
    <location>
        <begin position="20"/>
        <end position="159"/>
    </location>
</feature>
<evidence type="ECO:0000256" key="1">
    <source>
        <dbReference type="SAM" id="SignalP"/>
    </source>
</evidence>
<comment type="caution">
    <text evidence="2">The sequence shown here is derived from an EMBL/GenBank/DDBJ whole genome shotgun (WGS) entry which is preliminary data.</text>
</comment>
<proteinExistence type="predicted"/>
<evidence type="ECO:0008006" key="4">
    <source>
        <dbReference type="Google" id="ProtNLM"/>
    </source>
</evidence>
<organism evidence="2 3">
    <name type="scientific">Carboxylicivirga linearis</name>
    <dbReference type="NCBI Taxonomy" id="1628157"/>
    <lineage>
        <taxon>Bacteria</taxon>
        <taxon>Pseudomonadati</taxon>
        <taxon>Bacteroidota</taxon>
        <taxon>Bacteroidia</taxon>
        <taxon>Marinilabiliales</taxon>
        <taxon>Marinilabiliaceae</taxon>
        <taxon>Carboxylicivirga</taxon>
    </lineage>
</organism>
<gene>
    <name evidence="2" type="ORF">KEM10_08780</name>
</gene>